<dbReference type="InterPro" id="IPR029072">
    <property type="entry name" value="YebC-like"/>
</dbReference>
<dbReference type="InterPro" id="IPR049083">
    <property type="entry name" value="TACO1_YebC_N"/>
</dbReference>
<evidence type="ECO:0000256" key="2">
    <source>
        <dbReference type="ARBA" id="ARBA00022490"/>
    </source>
</evidence>
<gene>
    <name evidence="9" type="ORF">A2Y83_04185</name>
</gene>
<evidence type="ECO:0000313" key="9">
    <source>
        <dbReference type="EMBL" id="OGF21007.1"/>
    </source>
</evidence>
<dbReference type="InterPro" id="IPR048300">
    <property type="entry name" value="TACO1_YebC-like_2nd/3rd_dom"/>
</dbReference>
<dbReference type="NCBIfam" id="NF001030">
    <property type="entry name" value="PRK00110.1"/>
    <property type="match status" value="1"/>
</dbReference>
<dbReference type="Pfam" id="PF20772">
    <property type="entry name" value="TACO1_YebC_N"/>
    <property type="match status" value="1"/>
</dbReference>
<evidence type="ECO:0000259" key="7">
    <source>
        <dbReference type="Pfam" id="PF01709"/>
    </source>
</evidence>
<comment type="similarity">
    <text evidence="1 6">Belongs to the TACO1 family.</text>
</comment>
<dbReference type="InterPro" id="IPR026564">
    <property type="entry name" value="Transcrip_reg_TACO1-like_dom3"/>
</dbReference>
<dbReference type="NCBIfam" id="TIGR01033">
    <property type="entry name" value="YebC/PmpR family DNA-binding transcriptional regulator"/>
    <property type="match status" value="1"/>
</dbReference>
<dbReference type="EMBL" id="MFFS01000074">
    <property type="protein sequence ID" value="OGF21007.1"/>
    <property type="molecule type" value="Genomic_DNA"/>
</dbReference>
<dbReference type="GO" id="GO:0005829">
    <property type="term" value="C:cytosol"/>
    <property type="evidence" value="ECO:0007669"/>
    <property type="project" value="TreeGrafter"/>
</dbReference>
<evidence type="ECO:0000256" key="1">
    <source>
        <dbReference type="ARBA" id="ARBA00008724"/>
    </source>
</evidence>
<dbReference type="FunFam" id="1.10.10.200:FF:000002">
    <property type="entry name" value="Probable transcriptional regulatory protein CLM62_37755"/>
    <property type="match status" value="1"/>
</dbReference>
<proteinExistence type="inferred from homology"/>
<keyword evidence="3 6" id="KW-0805">Transcription regulation</keyword>
<comment type="subcellular location">
    <subcellularLocation>
        <location evidence="6">Cytoplasm</location>
    </subcellularLocation>
</comment>
<dbReference type="AlphaFoldDB" id="A0A1F5S2T2"/>
<evidence type="ECO:0000256" key="3">
    <source>
        <dbReference type="ARBA" id="ARBA00023015"/>
    </source>
</evidence>
<feature type="domain" description="TACO1/YebC-like second and third" evidence="7">
    <location>
        <begin position="83"/>
        <end position="242"/>
    </location>
</feature>
<evidence type="ECO:0000259" key="8">
    <source>
        <dbReference type="Pfam" id="PF20772"/>
    </source>
</evidence>
<name>A0A1F5S2T2_9BACT</name>
<dbReference type="GO" id="GO:0006355">
    <property type="term" value="P:regulation of DNA-templated transcription"/>
    <property type="evidence" value="ECO:0007669"/>
    <property type="project" value="UniProtKB-UniRule"/>
</dbReference>
<dbReference type="STRING" id="1797985.A2Y83_04185"/>
<keyword evidence="2 6" id="KW-0963">Cytoplasm</keyword>
<keyword evidence="4 6" id="KW-0238">DNA-binding</keyword>
<dbReference type="Gene3D" id="1.10.10.200">
    <property type="match status" value="1"/>
</dbReference>
<evidence type="ECO:0000256" key="4">
    <source>
        <dbReference type="ARBA" id="ARBA00023125"/>
    </source>
</evidence>
<feature type="domain" description="TACO1/YebC-like N-terminal" evidence="8">
    <location>
        <begin position="5"/>
        <end position="76"/>
    </location>
</feature>
<dbReference type="NCBIfam" id="NF009044">
    <property type="entry name" value="PRK12378.1"/>
    <property type="match status" value="1"/>
</dbReference>
<dbReference type="Pfam" id="PF01709">
    <property type="entry name" value="Transcrip_reg"/>
    <property type="match status" value="1"/>
</dbReference>
<reference evidence="9 10" key="1">
    <citation type="journal article" date="2016" name="Nat. Commun.">
        <title>Thousands of microbial genomes shed light on interconnected biogeochemical processes in an aquifer system.</title>
        <authorList>
            <person name="Anantharaman K."/>
            <person name="Brown C.T."/>
            <person name="Hug L.A."/>
            <person name="Sharon I."/>
            <person name="Castelle C.J."/>
            <person name="Probst A.J."/>
            <person name="Thomas B.C."/>
            <person name="Singh A."/>
            <person name="Wilkins M.J."/>
            <person name="Karaoz U."/>
            <person name="Brodie E.L."/>
            <person name="Williams K.H."/>
            <person name="Hubbard S.S."/>
            <person name="Banfield J.F."/>
        </authorList>
    </citation>
    <scope>NUCLEOTIDE SEQUENCE [LARGE SCALE GENOMIC DNA]</scope>
</reference>
<evidence type="ECO:0000256" key="6">
    <source>
        <dbReference type="HAMAP-Rule" id="MF_00693"/>
    </source>
</evidence>
<dbReference type="InterPro" id="IPR002876">
    <property type="entry name" value="Transcrip_reg_TACO1-like"/>
</dbReference>
<organism evidence="9 10">
    <name type="scientific">Candidatus Falkowbacteria bacterium RBG_13_39_14</name>
    <dbReference type="NCBI Taxonomy" id="1797985"/>
    <lineage>
        <taxon>Bacteria</taxon>
        <taxon>Candidatus Falkowiibacteriota</taxon>
    </lineage>
</organism>
<dbReference type="Proteomes" id="UP000178323">
    <property type="component" value="Unassembled WGS sequence"/>
</dbReference>
<dbReference type="HAMAP" id="MF_00693">
    <property type="entry name" value="Transcrip_reg_TACO1"/>
    <property type="match status" value="1"/>
</dbReference>
<evidence type="ECO:0000256" key="5">
    <source>
        <dbReference type="ARBA" id="ARBA00023163"/>
    </source>
</evidence>
<evidence type="ECO:0000313" key="10">
    <source>
        <dbReference type="Proteomes" id="UP000178323"/>
    </source>
</evidence>
<keyword evidence="5 6" id="KW-0804">Transcription</keyword>
<protein>
    <recommendedName>
        <fullName evidence="6">Probable transcriptional regulatory protein A2Y83_04185</fullName>
    </recommendedName>
</protein>
<dbReference type="PANTHER" id="PTHR12532:SF6">
    <property type="entry name" value="TRANSCRIPTIONAL REGULATORY PROTEIN YEBC-RELATED"/>
    <property type="match status" value="1"/>
</dbReference>
<sequence length="244" mass="27181">MSGHSKWATIRNQKASTDAKRGAVFTKLARNITVAARDKGGDPEMNAALRSAIDKAKEFNMPKDNIERAIKRGAGELEGANIEEITYEAFGPEGIALIIKCITDNRNRTVSNIRHILTKHGGSLGEANTVLWMFEEKGVLRFSKAQLNEKNISRDEFELSIIDAGAEDIKDEEAEMAIYANAKDLHKIKGAVEEKNISAESAQLEWIAKNEVDINEESKEKIERLFEALGDDEDVQEVYSNVKM</sequence>
<comment type="caution">
    <text evidence="9">The sequence shown here is derived from an EMBL/GenBank/DDBJ whole genome shotgun (WGS) entry which is preliminary data.</text>
</comment>
<accession>A0A1F5S2T2</accession>
<dbReference type="GO" id="GO:0003677">
    <property type="term" value="F:DNA binding"/>
    <property type="evidence" value="ECO:0007669"/>
    <property type="project" value="UniProtKB-UniRule"/>
</dbReference>
<dbReference type="Gene3D" id="3.30.70.980">
    <property type="match status" value="2"/>
</dbReference>
<dbReference type="InterPro" id="IPR017856">
    <property type="entry name" value="Integrase-like_N"/>
</dbReference>
<dbReference type="SUPFAM" id="SSF75625">
    <property type="entry name" value="YebC-like"/>
    <property type="match status" value="1"/>
</dbReference>
<dbReference type="PANTHER" id="PTHR12532">
    <property type="entry name" value="TRANSLATIONAL ACTIVATOR OF CYTOCHROME C OXIDASE 1"/>
    <property type="match status" value="1"/>
</dbReference>